<dbReference type="OrthoDB" id="8968066at2"/>
<feature type="binding site" evidence="7">
    <location>
        <position position="96"/>
    </location>
    <ligand>
        <name>Zn(2+)</name>
        <dbReference type="ChEBI" id="CHEBI:29105"/>
    </ligand>
</feature>
<name>K1ENK7_9MICO</name>
<organism evidence="8 10">
    <name type="scientific">Janibacter hoylei PVAS-1</name>
    <dbReference type="NCBI Taxonomy" id="1210046"/>
    <lineage>
        <taxon>Bacteria</taxon>
        <taxon>Bacillati</taxon>
        <taxon>Actinomycetota</taxon>
        <taxon>Actinomycetes</taxon>
        <taxon>Micrococcales</taxon>
        <taxon>Intrasporangiaceae</taxon>
        <taxon>Janibacter</taxon>
    </lineage>
</organism>
<comment type="caution">
    <text evidence="8">The sequence shown here is derived from an EMBL/GenBank/DDBJ whole genome shotgun (WGS) entry which is preliminary data.</text>
</comment>
<evidence type="ECO:0000256" key="7">
    <source>
        <dbReference type="PIRSR" id="PIRSR601765-1"/>
    </source>
</evidence>
<evidence type="ECO:0000313" key="9">
    <source>
        <dbReference type="EMBL" id="RWU82141.1"/>
    </source>
</evidence>
<keyword evidence="3 7" id="KW-0479">Metal-binding</keyword>
<reference evidence="9" key="3">
    <citation type="submission" date="2017-11" db="EMBL/GenBank/DDBJ databases">
        <authorList>
            <person name="Seuylemezian A."/>
            <person name="Cooper K."/>
            <person name="Vaishampayan P."/>
        </authorList>
    </citation>
    <scope>NUCLEOTIDE SEQUENCE</scope>
    <source>
        <strain evidence="9">PVAS-1</strain>
    </source>
</reference>
<evidence type="ECO:0000313" key="10">
    <source>
        <dbReference type="Proteomes" id="UP000004474"/>
    </source>
</evidence>
<dbReference type="EC" id="4.2.1.1" evidence="2"/>
<dbReference type="EMBL" id="ALWX01000047">
    <property type="protein sequence ID" value="EKA60803.1"/>
    <property type="molecule type" value="Genomic_DNA"/>
</dbReference>
<protein>
    <recommendedName>
        <fullName evidence="2">carbonic anhydrase</fullName>
        <ecNumber evidence="2">4.2.1.1</ecNumber>
    </recommendedName>
</protein>
<dbReference type="STRING" id="1210046.B277_10935"/>
<reference evidence="8 10" key="2">
    <citation type="journal article" date="2012" name="J. Bacteriol.">
        <title>Genome Sequence of Janibacter hoylei MTCC8307, Isolated from the Stratospheric Air.</title>
        <authorList>
            <person name="Pawar S.P."/>
            <person name="Dhotre D.P."/>
            <person name="Shetty S.A."/>
            <person name="Chowdhury S.P."/>
            <person name="Chaudhari B.L."/>
            <person name="Shouche Y.S."/>
        </authorList>
    </citation>
    <scope>NUCLEOTIDE SEQUENCE [LARGE SCALE GENOMIC DNA]</scope>
    <source>
        <strain evidence="8 10">PVAS-1</strain>
    </source>
</reference>
<evidence type="ECO:0000313" key="11">
    <source>
        <dbReference type="Proteomes" id="UP000288711"/>
    </source>
</evidence>
<evidence type="ECO:0000256" key="3">
    <source>
        <dbReference type="ARBA" id="ARBA00022723"/>
    </source>
</evidence>
<feature type="binding site" evidence="7">
    <location>
        <position position="45"/>
    </location>
    <ligand>
        <name>Zn(2+)</name>
        <dbReference type="ChEBI" id="CHEBI:29105"/>
    </ligand>
</feature>
<dbReference type="Proteomes" id="UP000004474">
    <property type="component" value="Unassembled WGS sequence"/>
</dbReference>
<evidence type="ECO:0000256" key="1">
    <source>
        <dbReference type="ARBA" id="ARBA00006217"/>
    </source>
</evidence>
<dbReference type="SUPFAM" id="SSF53056">
    <property type="entry name" value="beta-carbonic anhydrase, cab"/>
    <property type="match status" value="1"/>
</dbReference>
<dbReference type="AlphaFoldDB" id="K1ENK7"/>
<keyword evidence="4 7" id="KW-0862">Zinc</keyword>
<reference evidence="9 11" key="1">
    <citation type="journal article" date="2009" name="Int. J. Syst. Evol. Microbiol.">
        <title>Janibacter hoylei sp. nov., Bacillus isronensis sp. nov. and Bacillus aryabhattai sp. nov., isolated from cryotubes used for collecting air from the upper atmosphere.</title>
        <authorList>
            <person name="Shivaji S."/>
            <person name="Chaturvedi P."/>
            <person name="Begum Z."/>
            <person name="Pindi P.K."/>
            <person name="Manorama R."/>
            <person name="Padmanaban D.A."/>
            <person name="Shouche Y.S."/>
            <person name="Pawar S."/>
            <person name="Vaishampayan P."/>
            <person name="Dutt C.B."/>
            <person name="Datta G.N."/>
            <person name="Manchanda R.K."/>
            <person name="Rao U.R."/>
            <person name="Bhargava P.M."/>
            <person name="Narlikar J.V."/>
        </authorList>
    </citation>
    <scope>NUCLEOTIDE SEQUENCE [LARGE SCALE GENOMIC DNA]</scope>
    <source>
        <strain evidence="9 11">PVAS-1</strain>
    </source>
</reference>
<dbReference type="CDD" id="cd03379">
    <property type="entry name" value="beta_CA_cladeD"/>
    <property type="match status" value="1"/>
</dbReference>
<proteinExistence type="inferred from homology"/>
<evidence type="ECO:0000313" key="8">
    <source>
        <dbReference type="EMBL" id="EKA60803.1"/>
    </source>
</evidence>
<dbReference type="PANTHER" id="PTHR43175:SF3">
    <property type="entry name" value="CARBON DISULFIDE HYDROLASE"/>
    <property type="match status" value="1"/>
</dbReference>
<dbReference type="GO" id="GO:0008270">
    <property type="term" value="F:zinc ion binding"/>
    <property type="evidence" value="ECO:0007669"/>
    <property type="project" value="InterPro"/>
</dbReference>
<dbReference type="Gene3D" id="3.40.1050.10">
    <property type="entry name" value="Carbonic anhydrase"/>
    <property type="match status" value="1"/>
</dbReference>
<dbReference type="GO" id="GO:0004089">
    <property type="term" value="F:carbonate dehydratase activity"/>
    <property type="evidence" value="ECO:0007669"/>
    <property type="project" value="UniProtKB-EC"/>
</dbReference>
<dbReference type="EMBL" id="PIPF01000012">
    <property type="protein sequence ID" value="RWU82141.1"/>
    <property type="molecule type" value="Genomic_DNA"/>
</dbReference>
<comment type="function">
    <text evidence="5">Catalyzes the reversible hydration of carbon dioxide to form bicarbonate.</text>
</comment>
<dbReference type="eggNOG" id="COG0288">
    <property type="taxonomic scope" value="Bacteria"/>
</dbReference>
<dbReference type="Pfam" id="PF00484">
    <property type="entry name" value="Pro_CA"/>
    <property type="match status" value="1"/>
</dbReference>
<dbReference type="PANTHER" id="PTHR43175">
    <property type="entry name" value="CARBONIC ANHYDRASE"/>
    <property type="match status" value="1"/>
</dbReference>
<feature type="binding site" evidence="7">
    <location>
        <position position="99"/>
    </location>
    <ligand>
        <name>Zn(2+)</name>
        <dbReference type="ChEBI" id="CHEBI:29105"/>
    </ligand>
</feature>
<comment type="cofactor">
    <cofactor evidence="7">
        <name>Zn(2+)</name>
        <dbReference type="ChEBI" id="CHEBI:29105"/>
    </cofactor>
    <text evidence="7">Binds 1 zinc ion per subunit.</text>
</comment>
<comment type="similarity">
    <text evidence="1">Belongs to the beta-class carbonic anhydrase family.</text>
</comment>
<comment type="catalytic activity">
    <reaction evidence="6">
        <text>hydrogencarbonate + H(+) = CO2 + H2O</text>
        <dbReference type="Rhea" id="RHEA:10748"/>
        <dbReference type="ChEBI" id="CHEBI:15377"/>
        <dbReference type="ChEBI" id="CHEBI:15378"/>
        <dbReference type="ChEBI" id="CHEBI:16526"/>
        <dbReference type="ChEBI" id="CHEBI:17544"/>
        <dbReference type="EC" id="4.2.1.1"/>
    </reaction>
</comment>
<dbReference type="InterPro" id="IPR036874">
    <property type="entry name" value="Carbonic_anhydrase_sf"/>
</dbReference>
<sequence>MSAPTPSTDDFADLVAANRAFADDFSLGGFDGIAKAGVAIVTCMDSRIDPLGMLGLQPGDAKIFRNPGGRVTAAALEALVLGVHLLNVNRVLVIPHTRCAMASATEVELRERIGASAGQDASWQGFHVVRDQLDALRQDVAAVRSHPLISDTVKVGGFIYDVDTGLIDQRL</sequence>
<evidence type="ECO:0000256" key="2">
    <source>
        <dbReference type="ARBA" id="ARBA00012925"/>
    </source>
</evidence>
<gene>
    <name evidence="8" type="ORF">B277_10935</name>
    <name evidence="9" type="ORF">CWN80_12980</name>
</gene>
<feature type="binding site" evidence="7">
    <location>
        <position position="43"/>
    </location>
    <ligand>
        <name>Zn(2+)</name>
        <dbReference type="ChEBI" id="CHEBI:29105"/>
    </ligand>
</feature>
<accession>K1ENK7</accession>
<dbReference type="SMART" id="SM00947">
    <property type="entry name" value="Pro_CA"/>
    <property type="match status" value="1"/>
</dbReference>
<dbReference type="InterPro" id="IPR001765">
    <property type="entry name" value="Carbonic_anhydrase"/>
</dbReference>
<keyword evidence="11" id="KW-1185">Reference proteome</keyword>
<evidence type="ECO:0000256" key="5">
    <source>
        <dbReference type="ARBA" id="ARBA00024993"/>
    </source>
</evidence>
<dbReference type="PATRIC" id="fig|1210046.3.peg.2097"/>
<dbReference type="Proteomes" id="UP000288711">
    <property type="component" value="Unassembled WGS sequence"/>
</dbReference>
<evidence type="ECO:0000256" key="6">
    <source>
        <dbReference type="ARBA" id="ARBA00048348"/>
    </source>
</evidence>
<evidence type="ECO:0000256" key="4">
    <source>
        <dbReference type="ARBA" id="ARBA00022833"/>
    </source>
</evidence>
<dbReference type="RefSeq" id="WP_007928018.1">
    <property type="nucleotide sequence ID" value="NZ_ALWX01000047.1"/>
</dbReference>